<name>A0A2G5SND7_9PELO</name>
<comment type="caution">
    <text evidence="2">The sequence shown here is derived from an EMBL/GenBank/DDBJ whole genome shotgun (WGS) entry which is preliminary data.</text>
</comment>
<feature type="domain" description="DUF38" evidence="1">
    <location>
        <begin position="179"/>
        <end position="297"/>
    </location>
</feature>
<protein>
    <recommendedName>
        <fullName evidence="1">DUF38 domain-containing protein</fullName>
    </recommendedName>
</protein>
<reference evidence="3" key="1">
    <citation type="submission" date="2017-10" db="EMBL/GenBank/DDBJ databases">
        <title>Rapid genome shrinkage in a self-fertile nematode reveals novel sperm competition proteins.</title>
        <authorList>
            <person name="Yin D."/>
            <person name="Schwarz E.M."/>
            <person name="Thomas C.G."/>
            <person name="Felde R.L."/>
            <person name="Korf I.F."/>
            <person name="Cutter A.D."/>
            <person name="Schartner C.M."/>
            <person name="Ralston E.J."/>
            <person name="Meyer B.J."/>
            <person name="Haag E.S."/>
        </authorList>
    </citation>
    <scope>NUCLEOTIDE SEQUENCE [LARGE SCALE GENOMIC DNA]</scope>
    <source>
        <strain evidence="3">JU1422</strain>
    </source>
</reference>
<evidence type="ECO:0000259" key="1">
    <source>
        <dbReference type="Pfam" id="PF01827"/>
    </source>
</evidence>
<proteinExistence type="predicted"/>
<evidence type="ECO:0000313" key="2">
    <source>
        <dbReference type="EMBL" id="PIC16624.1"/>
    </source>
</evidence>
<dbReference type="PANTHER" id="PTHR23014:SF1">
    <property type="entry name" value="DUF38 DOMAIN-CONTAINING PROTEIN-RELATED"/>
    <property type="match status" value="1"/>
</dbReference>
<keyword evidence="3" id="KW-1185">Reference proteome</keyword>
<gene>
    <name evidence="2" type="primary">Cnig_chr_X.g23171</name>
    <name evidence="2" type="ORF">B9Z55_023171</name>
</gene>
<dbReference type="AlphaFoldDB" id="A0A2G5SND7"/>
<dbReference type="PANTHER" id="PTHR23014">
    <property type="entry name" value="F-BOX A PROTEIN"/>
    <property type="match status" value="1"/>
</dbReference>
<evidence type="ECO:0000313" key="3">
    <source>
        <dbReference type="Proteomes" id="UP000230233"/>
    </source>
</evidence>
<accession>A0A2G5SND7</accession>
<dbReference type="EMBL" id="PDUG01000006">
    <property type="protein sequence ID" value="PIC16624.1"/>
    <property type="molecule type" value="Genomic_DNA"/>
</dbReference>
<dbReference type="Pfam" id="PF01827">
    <property type="entry name" value="FTH"/>
    <property type="match status" value="1"/>
</dbReference>
<dbReference type="InterPro" id="IPR002900">
    <property type="entry name" value="DUF38/FTH_CAE_spp"/>
</dbReference>
<dbReference type="Proteomes" id="UP000230233">
    <property type="component" value="Chromosome X"/>
</dbReference>
<organism evidence="2 3">
    <name type="scientific">Caenorhabditis nigoni</name>
    <dbReference type="NCBI Taxonomy" id="1611254"/>
    <lineage>
        <taxon>Eukaryota</taxon>
        <taxon>Metazoa</taxon>
        <taxon>Ecdysozoa</taxon>
        <taxon>Nematoda</taxon>
        <taxon>Chromadorea</taxon>
        <taxon>Rhabditida</taxon>
        <taxon>Rhabditina</taxon>
        <taxon>Rhabditomorpha</taxon>
        <taxon>Rhabditoidea</taxon>
        <taxon>Rhabditidae</taxon>
        <taxon>Peloderinae</taxon>
        <taxon>Caenorhabditis</taxon>
    </lineage>
</organism>
<sequence>MPYAYEHLTHQQKNSISQYRIWIHHDYIKLALNLNCPLGHIMHDVIYNKFGNVITTVKIGNEESPPIDLNFVDVFLEDWDMLLKHKKLVLQNFNFNCCGGNGEDCKKICEWLEMILKSRQLSAKFIELFGNTVDQSMSIVNNFDRNELLRVWLHKAVDPKNFKKYRKQLKDVVISHDDYISFIEVMKILTDIETNSLKIIEFLYPLSYEFISEIEVPFQIDQLSETSQWDNAEQLISRYLTITTPIQDMNILHFINLELRVKTLSSDDVPYLKTNLLKSSKFQKFEISSREWTIDESLHLLIGEPYRNFSDVKKIWYFRIPTTDDYMHIVLKTPEATKKFKFMSITLTRVAKEDTPFFN</sequence>